<accession>A0A2S4KZY3</accession>
<gene>
    <name evidence="2" type="ORF">TPAR_04066</name>
</gene>
<comment type="caution">
    <text evidence="2">The sequence shown here is derived from an EMBL/GenBank/DDBJ whole genome shotgun (WGS) entry which is preliminary data.</text>
</comment>
<feature type="region of interest" description="Disordered" evidence="1">
    <location>
        <begin position="25"/>
        <end position="53"/>
    </location>
</feature>
<dbReference type="Proteomes" id="UP000237481">
    <property type="component" value="Unassembled WGS sequence"/>
</dbReference>
<keyword evidence="3" id="KW-1185">Reference proteome</keyword>
<name>A0A2S4KZY3_9HYPO</name>
<sequence length="69" mass="7342">MAAGRSIYHGLVHPESLGKIHRATPTPHRLLHRPSTAASATARPRTFTPPAINSSTAARSCTKVVLSCQ</sequence>
<proteinExistence type="predicted"/>
<reference evidence="2 3" key="1">
    <citation type="submission" date="2018-01" db="EMBL/GenBank/DDBJ databases">
        <title>Harnessing the power of phylogenomics to disentangle the directionality and signatures of interkingdom host jumping in the parasitic fungal genus Tolypocladium.</title>
        <authorList>
            <person name="Quandt C.A."/>
            <person name="Patterson W."/>
            <person name="Spatafora J.W."/>
        </authorList>
    </citation>
    <scope>NUCLEOTIDE SEQUENCE [LARGE SCALE GENOMIC DNA]</scope>
    <source>
        <strain evidence="2 3">NRBC 100945</strain>
    </source>
</reference>
<evidence type="ECO:0000313" key="3">
    <source>
        <dbReference type="Proteomes" id="UP000237481"/>
    </source>
</evidence>
<protein>
    <submittedName>
        <fullName evidence="2">Uncharacterized protein</fullName>
    </submittedName>
</protein>
<dbReference type="AlphaFoldDB" id="A0A2S4KZY3"/>
<evidence type="ECO:0000256" key="1">
    <source>
        <dbReference type="SAM" id="MobiDB-lite"/>
    </source>
</evidence>
<dbReference type="EMBL" id="PKSG01000413">
    <property type="protein sequence ID" value="POR35744.1"/>
    <property type="molecule type" value="Genomic_DNA"/>
</dbReference>
<feature type="compositionally biased region" description="Low complexity" evidence="1">
    <location>
        <begin position="33"/>
        <end position="51"/>
    </location>
</feature>
<organism evidence="2 3">
    <name type="scientific">Tolypocladium paradoxum</name>
    <dbReference type="NCBI Taxonomy" id="94208"/>
    <lineage>
        <taxon>Eukaryota</taxon>
        <taxon>Fungi</taxon>
        <taxon>Dikarya</taxon>
        <taxon>Ascomycota</taxon>
        <taxon>Pezizomycotina</taxon>
        <taxon>Sordariomycetes</taxon>
        <taxon>Hypocreomycetidae</taxon>
        <taxon>Hypocreales</taxon>
        <taxon>Ophiocordycipitaceae</taxon>
        <taxon>Tolypocladium</taxon>
    </lineage>
</organism>
<evidence type="ECO:0000313" key="2">
    <source>
        <dbReference type="EMBL" id="POR35744.1"/>
    </source>
</evidence>